<dbReference type="Pfam" id="PF07110">
    <property type="entry name" value="EthD"/>
    <property type="match status" value="1"/>
</dbReference>
<reference evidence="3 4" key="1">
    <citation type="submission" date="2023-01" db="EMBL/GenBank/DDBJ databases">
        <title>Analysis of 21 Apiospora genomes using comparative genomics revels a genus with tremendous synthesis potential of carbohydrate active enzymes and secondary metabolites.</title>
        <authorList>
            <person name="Sorensen T."/>
        </authorList>
    </citation>
    <scope>NUCLEOTIDE SEQUENCE [LARGE SCALE GENOMIC DNA]</scope>
    <source>
        <strain evidence="3 4">CBS 33761</strain>
    </source>
</reference>
<dbReference type="SUPFAM" id="SSF54909">
    <property type="entry name" value="Dimeric alpha+beta barrel"/>
    <property type="match status" value="1"/>
</dbReference>
<name>A0ABR1T043_9PEZI</name>
<dbReference type="EMBL" id="JAQQWK010000006">
    <property type="protein sequence ID" value="KAK8039456.1"/>
    <property type="molecule type" value="Genomic_DNA"/>
</dbReference>
<gene>
    <name evidence="3" type="ORF">PG993_007867</name>
</gene>
<evidence type="ECO:0000313" key="3">
    <source>
        <dbReference type="EMBL" id="KAK8039456.1"/>
    </source>
</evidence>
<evidence type="ECO:0000256" key="1">
    <source>
        <dbReference type="ARBA" id="ARBA00005986"/>
    </source>
</evidence>
<proteinExistence type="inferred from homology"/>
<dbReference type="Proteomes" id="UP001444661">
    <property type="component" value="Unassembled WGS sequence"/>
</dbReference>
<dbReference type="InterPro" id="IPR011008">
    <property type="entry name" value="Dimeric_a/b-barrel"/>
</dbReference>
<dbReference type="InterPro" id="IPR009799">
    <property type="entry name" value="EthD_dom"/>
</dbReference>
<accession>A0ABR1T043</accession>
<sequence length="152" mass="17231">MAKPECVLRLAGSYRQFHDYLSHRHGVECAKIHEKYGILKYQMAFNTTSTRTLAESMKLPYPVSSHDMEIEYYFRDVAALLAVSADADFKRLHVECEPYVDLAATSVTLTWIEVYLEDGRLVNVDKEGKSAQPSFQELADIGVAEGPVAKYY</sequence>
<feature type="domain" description="EthD" evidence="2">
    <location>
        <begin position="14"/>
        <end position="101"/>
    </location>
</feature>
<comment type="similarity">
    <text evidence="1">Belongs to the tpcK family.</text>
</comment>
<evidence type="ECO:0000259" key="2">
    <source>
        <dbReference type="Pfam" id="PF07110"/>
    </source>
</evidence>
<organism evidence="3 4">
    <name type="scientific">Apiospora rasikravindrae</name>
    <dbReference type="NCBI Taxonomy" id="990691"/>
    <lineage>
        <taxon>Eukaryota</taxon>
        <taxon>Fungi</taxon>
        <taxon>Dikarya</taxon>
        <taxon>Ascomycota</taxon>
        <taxon>Pezizomycotina</taxon>
        <taxon>Sordariomycetes</taxon>
        <taxon>Xylariomycetidae</taxon>
        <taxon>Amphisphaeriales</taxon>
        <taxon>Apiosporaceae</taxon>
        <taxon>Apiospora</taxon>
    </lineage>
</organism>
<evidence type="ECO:0000313" key="4">
    <source>
        <dbReference type="Proteomes" id="UP001444661"/>
    </source>
</evidence>
<comment type="caution">
    <text evidence="3">The sequence shown here is derived from an EMBL/GenBank/DDBJ whole genome shotgun (WGS) entry which is preliminary data.</text>
</comment>
<keyword evidence="4" id="KW-1185">Reference proteome</keyword>
<protein>
    <recommendedName>
        <fullName evidence="2">EthD domain-containing protein</fullName>
    </recommendedName>
</protein>